<protein>
    <submittedName>
        <fullName evidence="3">Uncharacterized protein</fullName>
    </submittedName>
</protein>
<name>A0A7J6LZG9_PEROL</name>
<dbReference type="AlphaFoldDB" id="A0A7J6LZG9"/>
<evidence type="ECO:0000313" key="3">
    <source>
        <dbReference type="EMBL" id="KAF4664683.1"/>
    </source>
</evidence>
<evidence type="ECO:0000313" key="6">
    <source>
        <dbReference type="Proteomes" id="UP000572268"/>
    </source>
</evidence>
<dbReference type="EMBL" id="JABAHT010000111">
    <property type="protein sequence ID" value="KAF4664683.1"/>
    <property type="molecule type" value="Genomic_DNA"/>
</dbReference>
<dbReference type="EMBL" id="JABANN010000050">
    <property type="protein sequence ID" value="KAF4673441.1"/>
    <property type="molecule type" value="Genomic_DNA"/>
</dbReference>
<organism evidence="3 5">
    <name type="scientific">Perkinsus olseni</name>
    <name type="common">Perkinsus atlanticus</name>
    <dbReference type="NCBI Taxonomy" id="32597"/>
    <lineage>
        <taxon>Eukaryota</taxon>
        <taxon>Sar</taxon>
        <taxon>Alveolata</taxon>
        <taxon>Perkinsozoa</taxon>
        <taxon>Perkinsea</taxon>
        <taxon>Perkinsida</taxon>
        <taxon>Perkinsidae</taxon>
        <taxon>Perkinsus</taxon>
    </lineage>
</organism>
<feature type="chain" id="PRO_5036400579" evidence="2">
    <location>
        <begin position="24"/>
        <end position="184"/>
    </location>
</feature>
<reference evidence="5 6" key="1">
    <citation type="submission" date="2020-04" db="EMBL/GenBank/DDBJ databases">
        <title>Perkinsus olseni comparative genomics.</title>
        <authorList>
            <person name="Bogema D.R."/>
        </authorList>
    </citation>
    <scope>NUCLEOTIDE SEQUENCE [LARGE SCALE GENOMIC DNA]</scope>
    <source>
        <strain evidence="3">ATCC PRA-179</strain>
        <strain evidence="4">ATCC PRA-31</strain>
    </source>
</reference>
<feature type="region of interest" description="Disordered" evidence="1">
    <location>
        <begin position="35"/>
        <end position="72"/>
    </location>
</feature>
<dbReference type="Proteomes" id="UP000572268">
    <property type="component" value="Unassembled WGS sequence"/>
</dbReference>
<evidence type="ECO:0000313" key="5">
    <source>
        <dbReference type="Proteomes" id="UP000570595"/>
    </source>
</evidence>
<evidence type="ECO:0000256" key="2">
    <source>
        <dbReference type="SAM" id="SignalP"/>
    </source>
</evidence>
<keyword evidence="2" id="KW-0732">Signal</keyword>
<gene>
    <name evidence="4" type="ORF">FOL46_007230</name>
    <name evidence="3" type="ORF">FOZ61_000605</name>
</gene>
<feature type="signal peptide" evidence="2">
    <location>
        <begin position="1"/>
        <end position="23"/>
    </location>
</feature>
<dbReference type="OrthoDB" id="10302359at2759"/>
<dbReference type="Proteomes" id="UP000570595">
    <property type="component" value="Unassembled WGS sequence"/>
</dbReference>
<sequence>MQSSIFWIAAVACCATDVPQVCGLASSGAIGSKGSRVRYDKPADKEQASEARQAPRSDAEEGGCTVESKTADHGTPLFLDPVERWTSEECRIRFTNTITRMAWGMNLYDEFPPPKEDFVDPMHAFNARAFGMSCLDFFYAHQERMHMTPPVAVLGKEKCEKIITNICDICDNTGYADDSSSDIE</sequence>
<comment type="caution">
    <text evidence="3">The sequence shown here is derived from an EMBL/GenBank/DDBJ whole genome shotgun (WGS) entry which is preliminary data.</text>
</comment>
<feature type="compositionally biased region" description="Basic and acidic residues" evidence="1">
    <location>
        <begin position="37"/>
        <end position="59"/>
    </location>
</feature>
<proteinExistence type="predicted"/>
<accession>A0A7J6LZG9</accession>
<evidence type="ECO:0000256" key="1">
    <source>
        <dbReference type="SAM" id="MobiDB-lite"/>
    </source>
</evidence>
<evidence type="ECO:0000313" key="4">
    <source>
        <dbReference type="EMBL" id="KAF4673441.1"/>
    </source>
</evidence>